<comment type="caution">
    <text evidence="9">The sequence shown here is derived from an EMBL/GenBank/DDBJ whole genome shotgun (WGS) entry which is preliminary data.</text>
</comment>
<feature type="region of interest" description="Disordered" evidence="5">
    <location>
        <begin position="59"/>
        <end position="78"/>
    </location>
</feature>
<keyword evidence="1" id="KW-0134">Cell wall</keyword>
<keyword evidence="4" id="KW-0572">Peptidoglycan-anchor</keyword>
<accession>A0A7X6D7A8</accession>
<keyword evidence="6" id="KW-0472">Membrane</keyword>
<feature type="compositionally biased region" description="Basic and acidic residues" evidence="5">
    <location>
        <begin position="59"/>
        <end position="69"/>
    </location>
</feature>
<dbReference type="PROSITE" id="PS50847">
    <property type="entry name" value="GRAM_POS_ANCHORING"/>
    <property type="match status" value="1"/>
</dbReference>
<evidence type="ECO:0000256" key="3">
    <source>
        <dbReference type="ARBA" id="ARBA00022729"/>
    </source>
</evidence>
<gene>
    <name evidence="9" type="ORF">HED35_02915</name>
</gene>
<evidence type="ECO:0000256" key="1">
    <source>
        <dbReference type="ARBA" id="ARBA00022512"/>
    </source>
</evidence>
<organism evidence="9 10">
    <name type="scientific">Vagococcus fluvialis</name>
    <dbReference type="NCBI Taxonomy" id="2738"/>
    <lineage>
        <taxon>Bacteria</taxon>
        <taxon>Bacillati</taxon>
        <taxon>Bacillota</taxon>
        <taxon>Bacilli</taxon>
        <taxon>Lactobacillales</taxon>
        <taxon>Enterococcaceae</taxon>
        <taxon>Vagococcus</taxon>
    </lineage>
</organism>
<keyword evidence="3 7" id="KW-0732">Signal</keyword>
<evidence type="ECO:0000259" key="8">
    <source>
        <dbReference type="PROSITE" id="PS50847"/>
    </source>
</evidence>
<evidence type="ECO:0000256" key="5">
    <source>
        <dbReference type="SAM" id="MobiDB-lite"/>
    </source>
</evidence>
<dbReference type="AlphaFoldDB" id="A0A7X6D7A8"/>
<keyword evidence="6" id="KW-0812">Transmembrane</keyword>
<feature type="transmembrane region" description="Helical" evidence="6">
    <location>
        <begin position="320"/>
        <end position="338"/>
    </location>
</feature>
<dbReference type="RefSeq" id="WP_167806301.1">
    <property type="nucleotide sequence ID" value="NZ_JAAVMB010000002.1"/>
</dbReference>
<evidence type="ECO:0000256" key="7">
    <source>
        <dbReference type="SAM" id="SignalP"/>
    </source>
</evidence>
<evidence type="ECO:0000313" key="10">
    <source>
        <dbReference type="Proteomes" id="UP000521358"/>
    </source>
</evidence>
<feature type="region of interest" description="Disordered" evidence="5">
    <location>
        <begin position="290"/>
        <end position="312"/>
    </location>
</feature>
<dbReference type="NCBIfam" id="TIGR01167">
    <property type="entry name" value="LPXTG_anchor"/>
    <property type="match status" value="1"/>
</dbReference>
<feature type="chain" id="PRO_5030727697" evidence="7">
    <location>
        <begin position="24"/>
        <end position="344"/>
    </location>
</feature>
<dbReference type="InterPro" id="IPR019931">
    <property type="entry name" value="LPXTG_anchor"/>
</dbReference>
<sequence>MKRVLPMICAVVLLGVGMMTVNAENLSQNEEQEVMVISETKDSTDAMDENNKKEELTPNKELVTDKEKTTNSTEESAVKENTTLKTLPKNLHGEWQGEGNLKSIFITEDTYTVNGTEYKIKSYTVENNTYILIWDEDAYIQKYGKPETWNPQPLIFTYNMEKDVIDIAGNQFTRKSTNTIDDKDKYEKFVEKADIPEFLQDKWVATVGGEKIVWTMTPRAVDVNGVLTYKIIAYGINGNEYTLIWDSQAYIDQYGKPGNFNPQPCVFEYVASNDTLVALDGTVFYRETKKTTDSKKEETKTPTSTDDKKKLPQTGEKKSVVLAVVGGVILLVGAFILVKKIQKS</sequence>
<keyword evidence="6" id="KW-1133">Transmembrane helix</keyword>
<evidence type="ECO:0000256" key="6">
    <source>
        <dbReference type="SAM" id="Phobius"/>
    </source>
</evidence>
<evidence type="ECO:0000313" key="9">
    <source>
        <dbReference type="EMBL" id="NKC67033.1"/>
    </source>
</evidence>
<reference evidence="9 10" key="1">
    <citation type="submission" date="2020-03" db="EMBL/GenBank/DDBJ databases">
        <title>Bacterial samples isolated from urine from healthy bovine heifers (Gyr breed).</title>
        <authorList>
            <person name="Giannattasio-Ferraz S."/>
            <person name="Maskeri L."/>
            <person name="Penido A."/>
            <person name="Barbosa-Stancioli E.F."/>
            <person name="Putonti C."/>
        </authorList>
    </citation>
    <scope>NUCLEOTIDE SEQUENCE [LARGE SCALE GENOMIC DNA]</scope>
    <source>
        <strain evidence="9 10">UFMG-H7</strain>
    </source>
</reference>
<keyword evidence="2" id="KW-0964">Secreted</keyword>
<evidence type="ECO:0000256" key="2">
    <source>
        <dbReference type="ARBA" id="ARBA00022525"/>
    </source>
</evidence>
<dbReference type="EMBL" id="JAAVMB010000002">
    <property type="protein sequence ID" value="NKC67033.1"/>
    <property type="molecule type" value="Genomic_DNA"/>
</dbReference>
<evidence type="ECO:0000256" key="4">
    <source>
        <dbReference type="ARBA" id="ARBA00023088"/>
    </source>
</evidence>
<feature type="domain" description="Gram-positive cocci surface proteins LPxTG" evidence="8">
    <location>
        <begin position="311"/>
        <end position="344"/>
    </location>
</feature>
<feature type="signal peptide" evidence="7">
    <location>
        <begin position="1"/>
        <end position="23"/>
    </location>
</feature>
<dbReference type="Proteomes" id="UP000521358">
    <property type="component" value="Unassembled WGS sequence"/>
</dbReference>
<proteinExistence type="predicted"/>
<name>A0A7X6D7A8_9ENTE</name>
<dbReference type="Pfam" id="PF00746">
    <property type="entry name" value="Gram_pos_anchor"/>
    <property type="match status" value="1"/>
</dbReference>
<protein>
    <submittedName>
        <fullName evidence="9">LPXTG cell wall anchor domain-containing protein</fullName>
    </submittedName>
</protein>